<organism evidence="1 2">
    <name type="scientific">Novosphingobium indicum</name>
    <dbReference type="NCBI Taxonomy" id="462949"/>
    <lineage>
        <taxon>Bacteria</taxon>
        <taxon>Pseudomonadati</taxon>
        <taxon>Pseudomonadota</taxon>
        <taxon>Alphaproteobacteria</taxon>
        <taxon>Sphingomonadales</taxon>
        <taxon>Sphingomonadaceae</taxon>
        <taxon>Novosphingobium</taxon>
    </lineage>
</organism>
<dbReference type="Proteomes" id="UP000605099">
    <property type="component" value="Unassembled WGS sequence"/>
</dbReference>
<evidence type="ECO:0000313" key="1">
    <source>
        <dbReference type="EMBL" id="GGN43345.1"/>
    </source>
</evidence>
<protein>
    <recommendedName>
        <fullName evidence="3">DUF1871 family protein</fullName>
    </recommendedName>
</protein>
<dbReference type="EMBL" id="BMLK01000003">
    <property type="protein sequence ID" value="GGN43345.1"/>
    <property type="molecule type" value="Genomic_DNA"/>
</dbReference>
<sequence>MSIDAKLQMVRIVLHWAWDPIGVRGIEGATDEYDMYAPNVLEMLKANATGEQIADYLTGAVRDRMELPPKPDRDKDIGEMLRQLYDIRQ</sequence>
<gene>
    <name evidence="1" type="ORF">GCM10011349_07320</name>
</gene>
<evidence type="ECO:0008006" key="3">
    <source>
        <dbReference type="Google" id="ProtNLM"/>
    </source>
</evidence>
<dbReference type="RefSeq" id="WP_188818334.1">
    <property type="nucleotide sequence ID" value="NZ_BMLK01000003.1"/>
</dbReference>
<reference evidence="2" key="1">
    <citation type="journal article" date="2019" name="Int. J. Syst. Evol. Microbiol.">
        <title>The Global Catalogue of Microorganisms (GCM) 10K type strain sequencing project: providing services to taxonomists for standard genome sequencing and annotation.</title>
        <authorList>
            <consortium name="The Broad Institute Genomics Platform"/>
            <consortium name="The Broad Institute Genome Sequencing Center for Infectious Disease"/>
            <person name="Wu L."/>
            <person name="Ma J."/>
        </authorList>
    </citation>
    <scope>NUCLEOTIDE SEQUENCE [LARGE SCALE GENOMIC DNA]</scope>
    <source>
        <strain evidence="2">CGMCC 1.6784</strain>
    </source>
</reference>
<comment type="caution">
    <text evidence="1">The sequence shown here is derived from an EMBL/GenBank/DDBJ whole genome shotgun (WGS) entry which is preliminary data.</text>
</comment>
<proteinExistence type="predicted"/>
<evidence type="ECO:0000313" key="2">
    <source>
        <dbReference type="Proteomes" id="UP000605099"/>
    </source>
</evidence>
<name>A0ABQ2JAV6_9SPHN</name>
<accession>A0ABQ2JAV6</accession>
<keyword evidence="2" id="KW-1185">Reference proteome</keyword>